<dbReference type="EMBL" id="CABQ01000143">
    <property type="protein sequence ID" value="CBI07794.1"/>
    <property type="molecule type" value="Genomic_DNA"/>
</dbReference>
<gene>
    <name evidence="2" type="ORF">CARN6_1184</name>
</gene>
<organism evidence="2">
    <name type="scientific">mine drainage metagenome</name>
    <dbReference type="NCBI Taxonomy" id="410659"/>
    <lineage>
        <taxon>unclassified sequences</taxon>
        <taxon>metagenomes</taxon>
        <taxon>ecological metagenomes</taxon>
    </lineage>
</organism>
<protein>
    <submittedName>
        <fullName evidence="2">Uncharacterized protein</fullName>
    </submittedName>
</protein>
<dbReference type="AlphaFoldDB" id="E6QKM4"/>
<name>E6QKM4_9ZZZZ</name>
<feature type="region of interest" description="Disordered" evidence="1">
    <location>
        <begin position="1"/>
        <end position="39"/>
    </location>
</feature>
<accession>E6QKM4</accession>
<feature type="compositionally biased region" description="Basic residues" evidence="1">
    <location>
        <begin position="20"/>
        <end position="36"/>
    </location>
</feature>
<reference evidence="2" key="1">
    <citation type="submission" date="2009-10" db="EMBL/GenBank/DDBJ databases">
        <title>Diversity of trophic interactions inside an arsenic-rich microbial ecosystem.</title>
        <authorList>
            <person name="Bertin P.N."/>
            <person name="Heinrich-Salmeron A."/>
            <person name="Pelletier E."/>
            <person name="Goulhen-Chollet F."/>
            <person name="Arsene-Ploetze F."/>
            <person name="Gallien S."/>
            <person name="Calteau A."/>
            <person name="Vallenet D."/>
            <person name="Casiot C."/>
            <person name="Chane-Woon-Ming B."/>
            <person name="Giloteaux L."/>
            <person name="Barakat M."/>
            <person name="Bonnefoy V."/>
            <person name="Bruneel O."/>
            <person name="Chandler M."/>
            <person name="Cleiss J."/>
            <person name="Duran R."/>
            <person name="Elbaz-Poulichet F."/>
            <person name="Fonknechten N."/>
            <person name="Lauga B."/>
            <person name="Mornico D."/>
            <person name="Ortet P."/>
            <person name="Schaeffer C."/>
            <person name="Siguier P."/>
            <person name="Alexander Thil Smith A."/>
            <person name="Van Dorsselaer A."/>
            <person name="Weissenbach J."/>
            <person name="Medigue C."/>
            <person name="Le Paslier D."/>
        </authorList>
    </citation>
    <scope>NUCLEOTIDE SEQUENCE</scope>
</reference>
<comment type="caution">
    <text evidence="2">The sequence shown here is derived from an EMBL/GenBank/DDBJ whole genome shotgun (WGS) entry which is preliminary data.</text>
</comment>
<evidence type="ECO:0000313" key="2">
    <source>
        <dbReference type="EMBL" id="CBI07794.1"/>
    </source>
</evidence>
<proteinExistence type="predicted"/>
<sequence length="114" mass="13339">MVEQYPALQAPDKHQGSQQQHRHCNQCRGVHGRRDRKFPDLASNFRGKRIKTSHRLQPCSEFFGCSAQARTVLQAMFYHLEKLFHRTGLIPTFLHSSSIWTRKFADSFPDTCFF</sequence>
<evidence type="ECO:0000256" key="1">
    <source>
        <dbReference type="SAM" id="MobiDB-lite"/>
    </source>
</evidence>